<gene>
    <name evidence="1" type="ORF">D917_08258</name>
</gene>
<reference evidence="1 2" key="1">
    <citation type="submission" date="2015-04" db="EMBL/GenBank/DDBJ databases">
        <title>Draft genome of the roundworm Trichinella nativa.</title>
        <authorList>
            <person name="Mitreva M."/>
        </authorList>
    </citation>
    <scope>NUCLEOTIDE SEQUENCE [LARGE SCALE GENOMIC DNA]</scope>
    <source>
        <strain evidence="1 2">ISS45</strain>
    </source>
</reference>
<accession>A0A1Y3EKX5</accession>
<dbReference type="Proteomes" id="UP000243006">
    <property type="component" value="Unassembled WGS sequence"/>
</dbReference>
<organism evidence="1 2">
    <name type="scientific">Trichinella nativa</name>
    <dbReference type="NCBI Taxonomy" id="6335"/>
    <lineage>
        <taxon>Eukaryota</taxon>
        <taxon>Metazoa</taxon>
        <taxon>Ecdysozoa</taxon>
        <taxon>Nematoda</taxon>
        <taxon>Enoplea</taxon>
        <taxon>Dorylaimia</taxon>
        <taxon>Trichinellida</taxon>
        <taxon>Trichinellidae</taxon>
        <taxon>Trichinella</taxon>
    </lineage>
</organism>
<evidence type="ECO:0000313" key="2">
    <source>
        <dbReference type="Proteomes" id="UP000243006"/>
    </source>
</evidence>
<feature type="non-terminal residue" evidence="1">
    <location>
        <position position="60"/>
    </location>
</feature>
<name>A0A1Y3EKX5_9BILA</name>
<protein>
    <submittedName>
        <fullName evidence="1">Uncharacterized protein</fullName>
    </submittedName>
</protein>
<evidence type="ECO:0000313" key="1">
    <source>
        <dbReference type="EMBL" id="OUC45731.1"/>
    </source>
</evidence>
<dbReference type="EMBL" id="LVZM01008602">
    <property type="protein sequence ID" value="OUC45731.1"/>
    <property type="molecule type" value="Genomic_DNA"/>
</dbReference>
<sequence>MSQSASRYRITMHRCDAWQSCRSSGRTQRNDRNDIRTLEANSFASLAIKKLDLSSNNIHK</sequence>
<dbReference type="AlphaFoldDB" id="A0A1Y3EKX5"/>
<comment type="caution">
    <text evidence="1">The sequence shown here is derived from an EMBL/GenBank/DDBJ whole genome shotgun (WGS) entry which is preliminary data.</text>
</comment>
<proteinExistence type="predicted"/>